<protein>
    <recommendedName>
        <fullName evidence="1">DUF7124 domain-containing protein</fullName>
    </recommendedName>
</protein>
<dbReference type="Pfam" id="PF23439">
    <property type="entry name" value="DUF7124"/>
    <property type="match status" value="1"/>
</dbReference>
<evidence type="ECO:0000259" key="1">
    <source>
        <dbReference type="Pfam" id="PF23439"/>
    </source>
</evidence>
<keyword evidence="3" id="KW-1185">Reference proteome</keyword>
<dbReference type="AlphaFoldDB" id="A0A830EWN9"/>
<sequence>MSITGGSDGGEMTLAFSLAAIQRLADPKAALEDARRWSRHVGVVDHDRGGVERVVEADDLPQDYDLGELDIWLALEGIRDDADTARYVYVATTEDDRRPADFLDWEFQLVGDAAERAGWPLVEDETA</sequence>
<dbReference type="Proteomes" id="UP000628840">
    <property type="component" value="Unassembled WGS sequence"/>
</dbReference>
<evidence type="ECO:0000313" key="3">
    <source>
        <dbReference type="Proteomes" id="UP000628840"/>
    </source>
</evidence>
<comment type="caution">
    <text evidence="2">The sequence shown here is derived from an EMBL/GenBank/DDBJ whole genome shotgun (WGS) entry which is preliminary data.</text>
</comment>
<feature type="domain" description="DUF7124" evidence="1">
    <location>
        <begin position="12"/>
        <end position="121"/>
    </location>
</feature>
<dbReference type="OrthoDB" id="221805at2157"/>
<dbReference type="EMBL" id="BMPF01000003">
    <property type="protein sequence ID" value="GGL38131.1"/>
    <property type="molecule type" value="Genomic_DNA"/>
</dbReference>
<proteinExistence type="predicted"/>
<reference evidence="2 3" key="1">
    <citation type="journal article" date="2019" name="Int. J. Syst. Evol. Microbiol.">
        <title>The Global Catalogue of Microorganisms (GCM) 10K type strain sequencing project: providing services to taxonomists for standard genome sequencing and annotation.</title>
        <authorList>
            <consortium name="The Broad Institute Genomics Platform"/>
            <consortium name="The Broad Institute Genome Sequencing Center for Infectious Disease"/>
            <person name="Wu L."/>
            <person name="Ma J."/>
        </authorList>
    </citation>
    <scope>NUCLEOTIDE SEQUENCE [LARGE SCALE GENOMIC DNA]</scope>
    <source>
        <strain evidence="2 3">JCM 19585</strain>
    </source>
</reference>
<dbReference type="InterPro" id="IPR055548">
    <property type="entry name" value="DUF7124"/>
</dbReference>
<organism evidence="2 3">
    <name type="scientific">Halarchaeum grantii</name>
    <dbReference type="NCBI Taxonomy" id="1193105"/>
    <lineage>
        <taxon>Archaea</taxon>
        <taxon>Methanobacteriati</taxon>
        <taxon>Methanobacteriota</taxon>
        <taxon>Stenosarchaea group</taxon>
        <taxon>Halobacteria</taxon>
        <taxon>Halobacteriales</taxon>
        <taxon>Halobacteriaceae</taxon>
    </lineage>
</organism>
<name>A0A830EWN9_9EURY</name>
<accession>A0A830EWN9</accession>
<evidence type="ECO:0000313" key="2">
    <source>
        <dbReference type="EMBL" id="GGL38131.1"/>
    </source>
</evidence>
<gene>
    <name evidence="2" type="ORF">GCM10009037_22150</name>
</gene>
<dbReference type="RefSeq" id="WP_188883810.1">
    <property type="nucleotide sequence ID" value="NZ_BMPF01000003.1"/>
</dbReference>